<reference evidence="2" key="1">
    <citation type="submission" date="2021-06" db="EMBL/GenBank/DDBJ databases">
        <authorList>
            <person name="Hodson N. C."/>
            <person name="Mongue J. A."/>
            <person name="Jaron S. K."/>
        </authorList>
    </citation>
    <scope>NUCLEOTIDE SEQUENCE</scope>
</reference>
<comment type="caution">
    <text evidence="2">The sequence shown here is derived from an EMBL/GenBank/DDBJ whole genome shotgun (WGS) entry which is preliminary data.</text>
</comment>
<accession>A0A8J2KGH1</accession>
<evidence type="ECO:0000256" key="1">
    <source>
        <dbReference type="SAM" id="MobiDB-lite"/>
    </source>
</evidence>
<proteinExistence type="predicted"/>
<evidence type="ECO:0000313" key="3">
    <source>
        <dbReference type="Proteomes" id="UP000708208"/>
    </source>
</evidence>
<sequence length="135" mass="15423">MTAHGDYPDNRRRNTETCNTSFESWTTLMDASGLSTSFSKQELLGEQAYAQKSLSSPRRIRNVKEPSEKAFFFNKFQKGPRQQNNTSMEMKTTKGKMVESPSHAKTAERKGIRRQSAEDKKEKTKEGETKNVKLP</sequence>
<gene>
    <name evidence="2" type="ORF">AFUS01_LOCUS27021</name>
</gene>
<evidence type="ECO:0000313" key="2">
    <source>
        <dbReference type="EMBL" id="CAG7816398.1"/>
    </source>
</evidence>
<dbReference type="Proteomes" id="UP000708208">
    <property type="component" value="Unassembled WGS sequence"/>
</dbReference>
<name>A0A8J2KGH1_9HEXA</name>
<protein>
    <submittedName>
        <fullName evidence="2">Uncharacterized protein</fullName>
    </submittedName>
</protein>
<feature type="compositionally biased region" description="Basic and acidic residues" evidence="1">
    <location>
        <begin position="105"/>
        <end position="135"/>
    </location>
</feature>
<feature type="region of interest" description="Disordered" evidence="1">
    <location>
        <begin position="76"/>
        <end position="135"/>
    </location>
</feature>
<dbReference type="AlphaFoldDB" id="A0A8J2KGH1"/>
<keyword evidence="3" id="KW-1185">Reference proteome</keyword>
<feature type="compositionally biased region" description="Polar residues" evidence="1">
    <location>
        <begin position="80"/>
        <end position="90"/>
    </location>
</feature>
<dbReference type="EMBL" id="CAJVCH010369457">
    <property type="protein sequence ID" value="CAG7816398.1"/>
    <property type="molecule type" value="Genomic_DNA"/>
</dbReference>
<organism evidence="2 3">
    <name type="scientific">Allacma fusca</name>
    <dbReference type="NCBI Taxonomy" id="39272"/>
    <lineage>
        <taxon>Eukaryota</taxon>
        <taxon>Metazoa</taxon>
        <taxon>Ecdysozoa</taxon>
        <taxon>Arthropoda</taxon>
        <taxon>Hexapoda</taxon>
        <taxon>Collembola</taxon>
        <taxon>Symphypleona</taxon>
        <taxon>Sminthuridae</taxon>
        <taxon>Allacma</taxon>
    </lineage>
</organism>